<evidence type="ECO:0000313" key="13">
    <source>
        <dbReference type="EMBL" id="SHE48607.1"/>
    </source>
</evidence>
<dbReference type="GO" id="GO:0003700">
    <property type="term" value="F:DNA-binding transcription factor activity"/>
    <property type="evidence" value="ECO:0007669"/>
    <property type="project" value="InterPro"/>
</dbReference>
<comment type="similarity">
    <text evidence="2">Belongs to the DtxR/MntR family.</text>
</comment>
<dbReference type="Gene3D" id="1.10.60.10">
    <property type="entry name" value="Iron dependent repressor, metal binding and dimerisation domain"/>
    <property type="match status" value="1"/>
</dbReference>
<evidence type="ECO:0000256" key="2">
    <source>
        <dbReference type="ARBA" id="ARBA00007871"/>
    </source>
</evidence>
<evidence type="ECO:0000256" key="9">
    <source>
        <dbReference type="ARBA" id="ARBA00023163"/>
    </source>
</evidence>
<protein>
    <recommendedName>
        <fullName evidence="11">Manganese transport regulator</fullName>
    </recommendedName>
</protein>
<dbReference type="InterPro" id="IPR036421">
    <property type="entry name" value="Fe_dep_repressor_sf"/>
</dbReference>
<evidence type="ECO:0000256" key="3">
    <source>
        <dbReference type="ARBA" id="ARBA00011738"/>
    </source>
</evidence>
<proteinExistence type="inferred from homology"/>
<keyword evidence="5" id="KW-0678">Repressor</keyword>
<dbReference type="GO" id="GO:0003677">
    <property type="term" value="F:DNA binding"/>
    <property type="evidence" value="ECO:0007669"/>
    <property type="project" value="UniProtKB-KW"/>
</dbReference>
<keyword evidence="6" id="KW-0805">Transcription regulation</keyword>
<dbReference type="Proteomes" id="UP000184148">
    <property type="component" value="Unassembled WGS sequence"/>
</dbReference>
<dbReference type="RefSeq" id="WP_073235199.1">
    <property type="nucleotide sequence ID" value="NZ_FQUY01000002.1"/>
</dbReference>
<accession>A0A1M4TWB8</accession>
<evidence type="ECO:0000256" key="11">
    <source>
        <dbReference type="ARBA" id="ARBA00032593"/>
    </source>
</evidence>
<dbReference type="InterPro" id="IPR022687">
    <property type="entry name" value="HTH_DTXR"/>
</dbReference>
<dbReference type="AlphaFoldDB" id="A0A1M4TWB8"/>
<keyword evidence="10" id="KW-0464">Manganese</keyword>
<feature type="domain" description="HTH dtxR-type" evidence="12">
    <location>
        <begin position="2"/>
        <end position="63"/>
    </location>
</feature>
<dbReference type="GO" id="GO:0046914">
    <property type="term" value="F:transition metal ion binding"/>
    <property type="evidence" value="ECO:0007669"/>
    <property type="project" value="InterPro"/>
</dbReference>
<dbReference type="PANTHER" id="PTHR33238:SF11">
    <property type="entry name" value="TRANSCRIPTIONAL REGULATOR MNTR"/>
    <property type="match status" value="1"/>
</dbReference>
<evidence type="ECO:0000256" key="7">
    <source>
        <dbReference type="ARBA" id="ARBA00023125"/>
    </source>
</evidence>
<dbReference type="PROSITE" id="PS50944">
    <property type="entry name" value="HTH_DTXR"/>
    <property type="match status" value="1"/>
</dbReference>
<keyword evidence="7" id="KW-0238">DNA-binding</keyword>
<keyword evidence="8" id="KW-0010">Activator</keyword>
<dbReference type="SMART" id="SM00529">
    <property type="entry name" value="HTH_DTXR"/>
    <property type="match status" value="1"/>
</dbReference>
<dbReference type="GO" id="GO:0005737">
    <property type="term" value="C:cytoplasm"/>
    <property type="evidence" value="ECO:0007669"/>
    <property type="project" value="UniProtKB-SubCell"/>
</dbReference>
<dbReference type="InterPro" id="IPR036388">
    <property type="entry name" value="WH-like_DNA-bd_sf"/>
</dbReference>
<comment type="subunit">
    <text evidence="3">Homodimer.</text>
</comment>
<sequence length="150" mass="17383">MLSPSLEDYLEEIYRLSRSGEAVRVTDIAACLNVSLPSVTRALQKLNESQHIHYRPYKDIVLTEKGKQLGHFLVERNRFIREFLRLIGSQCDVAAEAEAMEHYLSLPTLTAIINFVKFTEQHPSWLDEFKTYCRKEDAKQKDRAESLPLI</sequence>
<dbReference type="Pfam" id="PF02742">
    <property type="entry name" value="Fe_dep_repr_C"/>
    <property type="match status" value="1"/>
</dbReference>
<keyword evidence="9" id="KW-0804">Transcription</keyword>
<keyword evidence="14" id="KW-1185">Reference proteome</keyword>
<dbReference type="GO" id="GO:0046983">
    <property type="term" value="F:protein dimerization activity"/>
    <property type="evidence" value="ECO:0007669"/>
    <property type="project" value="InterPro"/>
</dbReference>
<dbReference type="InterPro" id="IPR036390">
    <property type="entry name" value="WH_DNA-bd_sf"/>
</dbReference>
<evidence type="ECO:0000259" key="12">
    <source>
        <dbReference type="PROSITE" id="PS50944"/>
    </source>
</evidence>
<dbReference type="PANTHER" id="PTHR33238">
    <property type="entry name" value="IRON (METAL) DEPENDENT REPRESSOR, DTXR FAMILY"/>
    <property type="match status" value="1"/>
</dbReference>
<dbReference type="InterPro" id="IPR050536">
    <property type="entry name" value="DtxR_MntR_Metal-Reg"/>
</dbReference>
<evidence type="ECO:0000256" key="4">
    <source>
        <dbReference type="ARBA" id="ARBA00022490"/>
    </source>
</evidence>
<reference evidence="14" key="1">
    <citation type="submission" date="2016-11" db="EMBL/GenBank/DDBJ databases">
        <authorList>
            <person name="Varghese N."/>
            <person name="Submissions S."/>
        </authorList>
    </citation>
    <scope>NUCLEOTIDE SEQUENCE [LARGE SCALE GENOMIC DNA]</scope>
    <source>
        <strain evidence="14">DSM 12395</strain>
    </source>
</reference>
<evidence type="ECO:0000256" key="6">
    <source>
        <dbReference type="ARBA" id="ARBA00023015"/>
    </source>
</evidence>
<dbReference type="Gene3D" id="1.10.10.10">
    <property type="entry name" value="Winged helix-like DNA-binding domain superfamily/Winged helix DNA-binding domain"/>
    <property type="match status" value="1"/>
</dbReference>
<evidence type="ECO:0000256" key="10">
    <source>
        <dbReference type="ARBA" id="ARBA00023211"/>
    </source>
</evidence>
<evidence type="ECO:0000256" key="8">
    <source>
        <dbReference type="ARBA" id="ARBA00023159"/>
    </source>
</evidence>
<comment type="subcellular location">
    <subcellularLocation>
        <location evidence="1">Cytoplasm</location>
    </subcellularLocation>
</comment>
<dbReference type="Pfam" id="PF01325">
    <property type="entry name" value="Fe_dep_repress"/>
    <property type="match status" value="1"/>
</dbReference>
<dbReference type="STRING" id="1121429.SAMN02745133_00488"/>
<dbReference type="OrthoDB" id="9791355at2"/>
<evidence type="ECO:0000256" key="1">
    <source>
        <dbReference type="ARBA" id="ARBA00004496"/>
    </source>
</evidence>
<evidence type="ECO:0000313" key="14">
    <source>
        <dbReference type="Proteomes" id="UP000184148"/>
    </source>
</evidence>
<evidence type="ECO:0000256" key="5">
    <source>
        <dbReference type="ARBA" id="ARBA00022491"/>
    </source>
</evidence>
<dbReference type="SUPFAM" id="SSF46785">
    <property type="entry name" value="Winged helix' DNA-binding domain"/>
    <property type="match status" value="1"/>
</dbReference>
<organism evidence="13 14">
    <name type="scientific">Desulforamulus putei DSM 12395</name>
    <dbReference type="NCBI Taxonomy" id="1121429"/>
    <lineage>
        <taxon>Bacteria</taxon>
        <taxon>Bacillati</taxon>
        <taxon>Bacillota</taxon>
        <taxon>Clostridia</taxon>
        <taxon>Eubacteriales</taxon>
        <taxon>Peptococcaceae</taxon>
        <taxon>Desulforamulus</taxon>
    </lineage>
</organism>
<keyword evidence="4" id="KW-0963">Cytoplasm</keyword>
<dbReference type="InterPro" id="IPR001367">
    <property type="entry name" value="Fe_dep_repressor"/>
</dbReference>
<dbReference type="EMBL" id="FQUY01000002">
    <property type="protein sequence ID" value="SHE48607.1"/>
    <property type="molecule type" value="Genomic_DNA"/>
</dbReference>
<gene>
    <name evidence="13" type="ORF">SAMN02745133_00488</name>
</gene>
<name>A0A1M4TWB8_9FIRM</name>
<dbReference type="InterPro" id="IPR022689">
    <property type="entry name" value="Iron_dep_repressor"/>
</dbReference>